<keyword evidence="7" id="KW-0627">Porphyrin biosynthesis</keyword>
<dbReference type="PANTHER" id="PTHR43713">
    <property type="entry name" value="GLUTAMATE-1-SEMIALDEHYDE 2,1-AMINOMUTASE"/>
    <property type="match status" value="1"/>
</dbReference>
<evidence type="ECO:0000256" key="8">
    <source>
        <dbReference type="RuleBase" id="RU003560"/>
    </source>
</evidence>
<dbReference type="Gene3D" id="3.90.1150.10">
    <property type="entry name" value="Aspartate Aminotransferase, domain 1"/>
    <property type="match status" value="1"/>
</dbReference>
<evidence type="ECO:0000256" key="4">
    <source>
        <dbReference type="ARBA" id="ARBA00012143"/>
    </source>
</evidence>
<feature type="transmembrane region" description="Helical" evidence="9">
    <location>
        <begin position="354"/>
        <end position="371"/>
    </location>
</feature>
<comment type="similarity">
    <text evidence="3">Belongs to the class-III pyridoxal-phosphate-dependent aminotransferase family. HemL subfamily.</text>
</comment>
<dbReference type="GO" id="GO:0030170">
    <property type="term" value="F:pyridoxal phosphate binding"/>
    <property type="evidence" value="ECO:0007669"/>
    <property type="project" value="InterPro"/>
</dbReference>
<dbReference type="EC" id="5.4.3.8" evidence="4"/>
<evidence type="ECO:0000256" key="7">
    <source>
        <dbReference type="ARBA" id="ARBA00023244"/>
    </source>
</evidence>
<keyword evidence="11" id="KW-1185">Reference proteome</keyword>
<dbReference type="Proteomes" id="UP001233172">
    <property type="component" value="Unassembled WGS sequence"/>
</dbReference>
<dbReference type="InterPro" id="IPR015424">
    <property type="entry name" value="PyrdxlP-dep_Trfase"/>
</dbReference>
<dbReference type="EMBL" id="JASAOG010000495">
    <property type="protein sequence ID" value="KAK0038697.1"/>
    <property type="molecule type" value="Genomic_DNA"/>
</dbReference>
<sequence length="425" mass="46315">MNTTKSSKLFAEAQLHMPGGVNSPVRAFNSVGRDPLYIASAAGAKMRDADGNEFIDYIGSWGPMIVGHAHPRVIRAIQEAAESGTSFGASNEKEIALAKLIKKFVPSVEIVRMVNSGTEATMSAMRLARGFTGRDKIIKFEGCYHGHGDSFLIKAGSGVATLGLPDSPGVTKSTAADTLTARYNDIESVYELVESNKGAVAAIFIEPVGGNMGCVPARKEFLQALRDLCDAEKILLIFDEVMTGFRLAKGGAQELYGIAPDLTTFGKIIGGGLPVGAYGGRAEIMKMIAPSGPVYQAGTLSGNPLAMTAGLETLKIIEETNDFYAKLEEKSAYLENGMKDLLKKANLNYTINRVGSMFTLFLWMRTWLILIRQKLRIRRNLQIISIRCSNRAFICRRRSLRRVLFRIAHSEEDLDATLAAFEKSL</sequence>
<dbReference type="PROSITE" id="PS00600">
    <property type="entry name" value="AA_TRANSFER_CLASS_3"/>
    <property type="match status" value="1"/>
</dbReference>
<evidence type="ECO:0000256" key="9">
    <source>
        <dbReference type="SAM" id="Phobius"/>
    </source>
</evidence>
<organism evidence="10 11">
    <name type="scientific">Biomphalaria pfeifferi</name>
    <name type="common">Bloodfluke planorb</name>
    <name type="synonym">Freshwater snail</name>
    <dbReference type="NCBI Taxonomy" id="112525"/>
    <lineage>
        <taxon>Eukaryota</taxon>
        <taxon>Metazoa</taxon>
        <taxon>Spiralia</taxon>
        <taxon>Lophotrochozoa</taxon>
        <taxon>Mollusca</taxon>
        <taxon>Gastropoda</taxon>
        <taxon>Heterobranchia</taxon>
        <taxon>Euthyneura</taxon>
        <taxon>Panpulmonata</taxon>
        <taxon>Hygrophila</taxon>
        <taxon>Lymnaeoidea</taxon>
        <taxon>Planorbidae</taxon>
        <taxon>Biomphalaria</taxon>
    </lineage>
</organism>
<evidence type="ECO:0000256" key="1">
    <source>
        <dbReference type="ARBA" id="ARBA00001933"/>
    </source>
</evidence>
<dbReference type="SUPFAM" id="SSF53383">
    <property type="entry name" value="PLP-dependent transferases"/>
    <property type="match status" value="1"/>
</dbReference>
<accession>A0AAD8AMK6</accession>
<comment type="caution">
    <text evidence="10">The sequence shown here is derived from an EMBL/GenBank/DDBJ whole genome shotgun (WGS) entry which is preliminary data.</text>
</comment>
<comment type="cofactor">
    <cofactor evidence="1">
        <name>pyridoxal 5'-phosphate</name>
        <dbReference type="ChEBI" id="CHEBI:597326"/>
    </cofactor>
</comment>
<keyword evidence="9" id="KW-0472">Membrane</keyword>
<dbReference type="Pfam" id="PF00202">
    <property type="entry name" value="Aminotran_3"/>
    <property type="match status" value="1"/>
</dbReference>
<dbReference type="CDD" id="cd00610">
    <property type="entry name" value="OAT_like"/>
    <property type="match status" value="1"/>
</dbReference>
<protein>
    <recommendedName>
        <fullName evidence="4">glutamate-1-semialdehyde 2,1-aminomutase</fullName>
        <ecNumber evidence="4">5.4.3.8</ecNumber>
    </recommendedName>
</protein>
<evidence type="ECO:0000256" key="5">
    <source>
        <dbReference type="ARBA" id="ARBA00022898"/>
    </source>
</evidence>
<keyword evidence="9" id="KW-0812">Transmembrane</keyword>
<dbReference type="NCBIfam" id="TIGR00713">
    <property type="entry name" value="hemL"/>
    <property type="match status" value="1"/>
</dbReference>
<gene>
    <name evidence="10" type="ORF">Bpfe_031558</name>
</gene>
<dbReference type="InterPro" id="IPR004639">
    <property type="entry name" value="4pyrrol_synth_GluAld_NH2Trfase"/>
</dbReference>
<evidence type="ECO:0000256" key="6">
    <source>
        <dbReference type="ARBA" id="ARBA00023235"/>
    </source>
</evidence>
<dbReference type="InterPro" id="IPR049704">
    <property type="entry name" value="Aminotrans_3_PPA_site"/>
</dbReference>
<reference evidence="10" key="1">
    <citation type="journal article" date="2023" name="PLoS Negl. Trop. Dis.">
        <title>A genome sequence for Biomphalaria pfeifferi, the major vector snail for the human-infecting parasite Schistosoma mansoni.</title>
        <authorList>
            <person name="Bu L."/>
            <person name="Lu L."/>
            <person name="Laidemitt M.R."/>
            <person name="Zhang S.M."/>
            <person name="Mutuku M."/>
            <person name="Mkoji G."/>
            <person name="Steinauer M."/>
            <person name="Loker E.S."/>
        </authorList>
    </citation>
    <scope>NUCLEOTIDE SEQUENCE</scope>
    <source>
        <strain evidence="10">KasaAsao</strain>
    </source>
</reference>
<keyword evidence="6" id="KW-0413">Isomerase</keyword>
<dbReference type="HAMAP" id="MF_00375">
    <property type="entry name" value="HemL_aminotrans_3"/>
    <property type="match status" value="1"/>
</dbReference>
<dbReference type="AlphaFoldDB" id="A0AAD8AMK6"/>
<keyword evidence="9" id="KW-1133">Transmembrane helix</keyword>
<keyword evidence="5 8" id="KW-0663">Pyridoxal phosphate</keyword>
<name>A0AAD8AMK6_BIOPF</name>
<dbReference type="GO" id="GO:0006779">
    <property type="term" value="P:porphyrin-containing compound biosynthetic process"/>
    <property type="evidence" value="ECO:0007669"/>
    <property type="project" value="UniProtKB-KW"/>
</dbReference>
<dbReference type="InterPro" id="IPR015421">
    <property type="entry name" value="PyrdxlP-dep_Trfase_major"/>
</dbReference>
<dbReference type="FunFam" id="3.40.640.10:FF:000021">
    <property type="entry name" value="Glutamate-1-semialdehyde 2,1-aminomutase"/>
    <property type="match status" value="1"/>
</dbReference>
<dbReference type="PANTHER" id="PTHR43713:SF3">
    <property type="entry name" value="GLUTAMATE-1-SEMIALDEHYDE 2,1-AMINOMUTASE 1, CHLOROPLASTIC-RELATED"/>
    <property type="match status" value="1"/>
</dbReference>
<dbReference type="GO" id="GO:0008483">
    <property type="term" value="F:transaminase activity"/>
    <property type="evidence" value="ECO:0007669"/>
    <property type="project" value="InterPro"/>
</dbReference>
<evidence type="ECO:0000256" key="3">
    <source>
        <dbReference type="ARBA" id="ARBA00008981"/>
    </source>
</evidence>
<comment type="pathway">
    <text evidence="2">Porphyrin-containing compound metabolism; protoporphyrin-IX biosynthesis; 5-aminolevulinate from L-glutamyl-tRNA(Glu): step 2/2.</text>
</comment>
<dbReference type="InterPro" id="IPR005814">
    <property type="entry name" value="Aminotrans_3"/>
</dbReference>
<dbReference type="GO" id="GO:0042286">
    <property type="term" value="F:glutamate-1-semialdehyde 2,1-aminomutase activity"/>
    <property type="evidence" value="ECO:0007669"/>
    <property type="project" value="UniProtKB-EC"/>
</dbReference>
<evidence type="ECO:0000313" key="11">
    <source>
        <dbReference type="Proteomes" id="UP001233172"/>
    </source>
</evidence>
<proteinExistence type="inferred from homology"/>
<reference evidence="10" key="2">
    <citation type="submission" date="2023-04" db="EMBL/GenBank/DDBJ databases">
        <authorList>
            <person name="Bu L."/>
            <person name="Lu L."/>
            <person name="Laidemitt M.R."/>
            <person name="Zhang S.M."/>
            <person name="Mutuku M."/>
            <person name="Mkoji G."/>
            <person name="Steinauer M."/>
            <person name="Loker E.S."/>
        </authorList>
    </citation>
    <scope>NUCLEOTIDE SEQUENCE</scope>
    <source>
        <strain evidence="10">KasaAsao</strain>
        <tissue evidence="10">Whole Snail</tissue>
    </source>
</reference>
<evidence type="ECO:0000313" key="10">
    <source>
        <dbReference type="EMBL" id="KAK0038697.1"/>
    </source>
</evidence>
<dbReference type="Gene3D" id="3.40.640.10">
    <property type="entry name" value="Type I PLP-dependent aspartate aminotransferase-like (Major domain)"/>
    <property type="match status" value="1"/>
</dbReference>
<dbReference type="NCBIfam" id="NF000818">
    <property type="entry name" value="PRK00062.1"/>
    <property type="match status" value="1"/>
</dbReference>
<dbReference type="InterPro" id="IPR015422">
    <property type="entry name" value="PyrdxlP-dep_Trfase_small"/>
</dbReference>
<evidence type="ECO:0000256" key="2">
    <source>
        <dbReference type="ARBA" id="ARBA00004819"/>
    </source>
</evidence>